<dbReference type="RefSeq" id="WP_047215486.1">
    <property type="nucleotide sequence ID" value="NZ_CP011568.3"/>
</dbReference>
<dbReference type="EMBL" id="CP011568">
    <property type="protein sequence ID" value="AKJ69571.1"/>
    <property type="molecule type" value="Genomic_DNA"/>
</dbReference>
<accession>A0A0G3EXW5</accession>
<dbReference type="STRING" id="445709.ABW99_16495"/>
<keyword evidence="2" id="KW-1185">Reference proteome</keyword>
<protein>
    <recommendedName>
        <fullName evidence="3">DUF1579 domain-containing protein</fullName>
    </recommendedName>
</protein>
<proteinExistence type="predicted"/>
<dbReference type="AlphaFoldDB" id="A0A0G3EXW5"/>
<evidence type="ECO:0000313" key="1">
    <source>
        <dbReference type="EMBL" id="AKJ69571.1"/>
    </source>
</evidence>
<gene>
    <name evidence="1" type="ORF">ABW99_16495</name>
</gene>
<dbReference type="OrthoDB" id="9814791at2"/>
<evidence type="ECO:0000313" key="2">
    <source>
        <dbReference type="Proteomes" id="UP000036700"/>
    </source>
</evidence>
<organism evidence="1 2">
    <name type="scientific">Pandoraea thiooxydans</name>
    <dbReference type="NCBI Taxonomy" id="445709"/>
    <lineage>
        <taxon>Bacteria</taxon>
        <taxon>Pseudomonadati</taxon>
        <taxon>Pseudomonadota</taxon>
        <taxon>Betaproteobacteria</taxon>
        <taxon>Burkholderiales</taxon>
        <taxon>Burkholderiaceae</taxon>
        <taxon>Pandoraea</taxon>
    </lineage>
</organism>
<reference evidence="2" key="1">
    <citation type="submission" date="2015-06" db="EMBL/GenBank/DDBJ databases">
        <authorList>
            <person name="Lim Y.L."/>
            <person name="Ee R."/>
            <person name="Yong D."/>
            <person name="How K.Y."/>
            <person name="Yin W.F."/>
            <person name="Chan K.G."/>
        </authorList>
    </citation>
    <scope>NUCLEOTIDE SEQUENCE [LARGE SCALE GENOMIC DNA]</scope>
    <source>
        <strain evidence="2">DSM 25325</strain>
    </source>
</reference>
<evidence type="ECO:0008006" key="3">
    <source>
        <dbReference type="Google" id="ProtNLM"/>
    </source>
</evidence>
<dbReference type="Proteomes" id="UP000036700">
    <property type="component" value="Chromosome"/>
</dbReference>
<sequence length="182" mass="20460">MQVVQAALGGGFHEVLAAPGRAPEIPAELDAYGWLVGSWALEVRHYRVDLRGQGVTGEVHFGWVLEGRAMQDVWIMPRRAQRAAAPDRSRNMYGTTLRVWDPSIEAWRVSWFNPVAGVHEEMIGRRCGDEIVQLGRHANGTPTRWRFTEIAPASFRWIGEALEADGKTWRLEGEFQASRVAP</sequence>
<name>A0A0G3EXW5_9BURK</name>
<dbReference type="KEGG" id="ptx:ABW99_16495"/>
<dbReference type="PATRIC" id="fig|445709.3.peg.3486"/>